<comment type="caution">
    <text evidence="2">The sequence shown here is derived from an EMBL/GenBank/DDBJ whole genome shotgun (WGS) entry which is preliminary data.</text>
</comment>
<sequence>MNVNDLIRTEIEQRLAPFAVRNQMHHYEVGNPAPNVVALEPWEQVLLGTHYGTAVLIYRIAATINSNILKNYTKTVSMHRSLSHPNIVRFQGAGWSTGDEPPELFIATENTNAGCLQSLLQGDPNSSPPQPPAPMPYERVVDILRDVASAMSYLHAQSPPVLHRNLRGSSIHLTHDQTRIGGYSAKVGGFECSRGLVNDCMTLMKIPAHFAPEIIQGGGDYTTAVDVYSFGILISEMLSKGVVYPRYTASNKASSLAMAVVRGHRPTIPSSCPAGLRNLIVRCWDAVPEYRPTFREILDLLMNNRDSLLV</sequence>
<dbReference type="Proteomes" id="UP000243579">
    <property type="component" value="Unassembled WGS sequence"/>
</dbReference>
<dbReference type="AlphaFoldDB" id="A0A1V9Y4D4"/>
<gene>
    <name evidence="2" type="ORF">ACHHYP_17454</name>
</gene>
<name>A0A1V9Y4D4_ACHHY</name>
<dbReference type="PROSITE" id="PS50011">
    <property type="entry name" value="PROTEIN_KINASE_DOM"/>
    <property type="match status" value="1"/>
</dbReference>
<keyword evidence="2" id="KW-0418">Kinase</keyword>
<organism evidence="2 3">
    <name type="scientific">Achlya hypogyna</name>
    <name type="common">Oomycete</name>
    <name type="synonym">Protoachlya hypogyna</name>
    <dbReference type="NCBI Taxonomy" id="1202772"/>
    <lineage>
        <taxon>Eukaryota</taxon>
        <taxon>Sar</taxon>
        <taxon>Stramenopiles</taxon>
        <taxon>Oomycota</taxon>
        <taxon>Saprolegniomycetes</taxon>
        <taxon>Saprolegniales</taxon>
        <taxon>Achlyaceae</taxon>
        <taxon>Achlya</taxon>
    </lineage>
</organism>
<protein>
    <submittedName>
        <fullName evidence="2">Serine/threonineprotein kinase</fullName>
    </submittedName>
</protein>
<dbReference type="PRINTS" id="PR00109">
    <property type="entry name" value="TYRKINASE"/>
</dbReference>
<accession>A0A1V9Y4D4</accession>
<dbReference type="STRING" id="1202772.A0A1V9Y4D4"/>
<evidence type="ECO:0000259" key="1">
    <source>
        <dbReference type="PROSITE" id="PS50011"/>
    </source>
</evidence>
<dbReference type="GO" id="GO:0005524">
    <property type="term" value="F:ATP binding"/>
    <property type="evidence" value="ECO:0007669"/>
    <property type="project" value="InterPro"/>
</dbReference>
<dbReference type="GO" id="GO:0004674">
    <property type="term" value="F:protein serine/threonine kinase activity"/>
    <property type="evidence" value="ECO:0007669"/>
    <property type="project" value="TreeGrafter"/>
</dbReference>
<proteinExistence type="predicted"/>
<dbReference type="Gene3D" id="1.10.510.10">
    <property type="entry name" value="Transferase(Phosphotransferase) domain 1"/>
    <property type="match status" value="1"/>
</dbReference>
<dbReference type="EMBL" id="JNBR01002926">
    <property type="protein sequence ID" value="OQR80574.1"/>
    <property type="molecule type" value="Genomic_DNA"/>
</dbReference>
<dbReference type="InterPro" id="IPR011009">
    <property type="entry name" value="Kinase-like_dom_sf"/>
</dbReference>
<dbReference type="Pfam" id="PF07714">
    <property type="entry name" value="PK_Tyr_Ser-Thr"/>
    <property type="match status" value="1"/>
</dbReference>
<dbReference type="InterPro" id="IPR001245">
    <property type="entry name" value="Ser-Thr/Tyr_kinase_cat_dom"/>
</dbReference>
<dbReference type="SUPFAM" id="SSF56112">
    <property type="entry name" value="Protein kinase-like (PK-like)"/>
    <property type="match status" value="1"/>
</dbReference>
<feature type="domain" description="Protein kinase" evidence="1">
    <location>
        <begin position="23"/>
        <end position="309"/>
    </location>
</feature>
<reference evidence="2 3" key="1">
    <citation type="journal article" date="2014" name="Genome Biol. Evol.">
        <title>The secreted proteins of Achlya hypogyna and Thraustotheca clavata identify the ancestral oomycete secretome and reveal gene acquisitions by horizontal gene transfer.</title>
        <authorList>
            <person name="Misner I."/>
            <person name="Blouin N."/>
            <person name="Leonard G."/>
            <person name="Richards T.A."/>
            <person name="Lane C.E."/>
        </authorList>
    </citation>
    <scope>NUCLEOTIDE SEQUENCE [LARGE SCALE GENOMIC DNA]</scope>
    <source>
        <strain evidence="2 3">ATCC 48635</strain>
    </source>
</reference>
<keyword evidence="3" id="KW-1185">Reference proteome</keyword>
<evidence type="ECO:0000313" key="2">
    <source>
        <dbReference type="EMBL" id="OQR80574.1"/>
    </source>
</evidence>
<dbReference type="InterPro" id="IPR000719">
    <property type="entry name" value="Prot_kinase_dom"/>
</dbReference>
<dbReference type="PIRSF" id="PIRSF000654">
    <property type="entry name" value="Integrin-linked_kinase"/>
    <property type="match status" value="1"/>
</dbReference>
<evidence type="ECO:0000313" key="3">
    <source>
        <dbReference type="Proteomes" id="UP000243579"/>
    </source>
</evidence>
<dbReference type="InterPro" id="IPR051681">
    <property type="entry name" value="Ser/Thr_Kinases-Pseudokinases"/>
</dbReference>
<dbReference type="OrthoDB" id="39098at2759"/>
<dbReference type="PANTHER" id="PTHR44329">
    <property type="entry name" value="SERINE/THREONINE-PROTEIN KINASE TNNI3K-RELATED"/>
    <property type="match status" value="1"/>
</dbReference>
<keyword evidence="2" id="KW-0808">Transferase</keyword>